<evidence type="ECO:0000256" key="7">
    <source>
        <dbReference type="PROSITE-ProRule" id="PRU00221"/>
    </source>
</evidence>
<reference evidence="9" key="2">
    <citation type="submission" date="2021-01" db="EMBL/GenBank/DDBJ databases">
        <authorList>
            <person name="Schikora-Tamarit M.A."/>
        </authorList>
    </citation>
    <scope>NUCLEOTIDE SEQUENCE</scope>
    <source>
        <strain evidence="9">NCAIM Y.01608</strain>
    </source>
</reference>
<evidence type="ECO:0000256" key="8">
    <source>
        <dbReference type="SAM" id="MobiDB-lite"/>
    </source>
</evidence>
<dbReference type="Proteomes" id="UP000788993">
    <property type="component" value="Unassembled WGS sequence"/>
</dbReference>
<evidence type="ECO:0000313" key="9">
    <source>
        <dbReference type="EMBL" id="KAH3659537.1"/>
    </source>
</evidence>
<name>A0A9P8NTV7_9ASCO</name>
<dbReference type="PROSITE" id="PS50082">
    <property type="entry name" value="WD_REPEATS_2"/>
    <property type="match status" value="1"/>
</dbReference>
<evidence type="ECO:0000256" key="1">
    <source>
        <dbReference type="ARBA" id="ARBA00004604"/>
    </source>
</evidence>
<evidence type="ECO:0000256" key="4">
    <source>
        <dbReference type="ARBA" id="ARBA00022737"/>
    </source>
</evidence>
<evidence type="ECO:0000256" key="3">
    <source>
        <dbReference type="ARBA" id="ARBA00022574"/>
    </source>
</evidence>
<dbReference type="AlphaFoldDB" id="A0A9P8NTV7"/>
<dbReference type="SMART" id="SM00320">
    <property type="entry name" value="WD40"/>
    <property type="match status" value="5"/>
</dbReference>
<dbReference type="InterPro" id="IPR036322">
    <property type="entry name" value="WD40_repeat_dom_sf"/>
</dbReference>
<evidence type="ECO:0000256" key="5">
    <source>
        <dbReference type="ARBA" id="ARBA00023242"/>
    </source>
</evidence>
<keyword evidence="5" id="KW-0539">Nucleus</keyword>
<feature type="repeat" description="WD" evidence="7">
    <location>
        <begin position="522"/>
        <end position="551"/>
    </location>
</feature>
<comment type="caution">
    <text evidence="9">The sequence shown here is derived from an EMBL/GenBank/DDBJ whole genome shotgun (WGS) entry which is preliminary data.</text>
</comment>
<dbReference type="GO" id="GO:0034388">
    <property type="term" value="C:Pwp2p-containing subcomplex of 90S preribosome"/>
    <property type="evidence" value="ECO:0007669"/>
    <property type="project" value="TreeGrafter"/>
</dbReference>
<feature type="compositionally biased region" description="Acidic residues" evidence="8">
    <location>
        <begin position="117"/>
        <end position="130"/>
    </location>
</feature>
<dbReference type="Gene3D" id="2.130.10.10">
    <property type="entry name" value="YVTN repeat-like/Quinoprotein amine dehydrogenase"/>
    <property type="match status" value="1"/>
</dbReference>
<reference evidence="9" key="1">
    <citation type="journal article" date="2021" name="Open Biol.">
        <title>Shared evolutionary footprints suggest mitochondrial oxidative damage underlies multiple complex I losses in fungi.</title>
        <authorList>
            <person name="Schikora-Tamarit M.A."/>
            <person name="Marcet-Houben M."/>
            <person name="Nosek J."/>
            <person name="Gabaldon T."/>
        </authorList>
    </citation>
    <scope>NUCLEOTIDE SEQUENCE</scope>
    <source>
        <strain evidence="9">NCAIM Y.01608</strain>
    </source>
</reference>
<evidence type="ECO:0000256" key="6">
    <source>
        <dbReference type="ARBA" id="ARBA00025767"/>
    </source>
</evidence>
<dbReference type="EMBL" id="JAEUBD010001504">
    <property type="protein sequence ID" value="KAH3659537.1"/>
    <property type="molecule type" value="Genomic_DNA"/>
</dbReference>
<sequence length="551" mass="62245">MSVEIPPPDEEERYLEKLVFGDSEGFGENLKQVDKLFDFEQQEEKELFTYDDSSEDEHLDQLKNRDLVSESEAESDAESDNLETMADEDLYFVDESDEDRMDTDSDNEPASDSLSEYSDEEEAAWQDSDDEKVSASLLGADKLRKLRKTAQDDKIRGKQYIHRLREQFERIHPRPVWADEIEGDSEEEHELDAEAGHASTDVLVSTNPLLEFLKSNQTHNIKSQDTRFLPANKIDISRLTDANIKKISRSAVQTLSFHESQPLLMTGGYDRTLRIYHIDGKINNLVTSLHLRNSPIQTAAFNGDNIFAAGRRRYMHKWDVLGGSIEKISRMYGHEKTQRSFEHFRISKNGKYLGLMGNSGWINIISPKTGVWLKGFKIEGTLVDFDFSQSTSKDAHTTLAAVNRAGEVWEFDVDAGTTLDRWTDDSGTGVTRIKFGGSNSRWLAVGNNVGIVNVYDRLKDSHRPAGTLENLVTTISSIAFSSDGQVMCIASRDKRDALRLVHLPSCRVFSNWPTSGTPLGRVTSVCFSPNNELLATGNEAGKVRLWRLNHY</sequence>
<feature type="compositionally biased region" description="Basic and acidic residues" evidence="8">
    <location>
        <begin position="59"/>
        <end position="68"/>
    </location>
</feature>
<protein>
    <submittedName>
        <fullName evidence="9">Uncharacterized protein</fullName>
    </submittedName>
</protein>
<comment type="similarity">
    <text evidence="6">Belongs to the WD repeat UTP18 family.</text>
</comment>
<dbReference type="InterPro" id="IPR001680">
    <property type="entry name" value="WD40_rpt"/>
</dbReference>
<dbReference type="PANTHER" id="PTHR18359:SF0">
    <property type="entry name" value="U3 SMALL NUCLEOLAR RNA-ASSOCIATED PROTEIN 18 HOMOLOG"/>
    <property type="match status" value="1"/>
</dbReference>
<dbReference type="GO" id="GO:0032040">
    <property type="term" value="C:small-subunit processome"/>
    <property type="evidence" value="ECO:0007669"/>
    <property type="project" value="TreeGrafter"/>
</dbReference>
<comment type="subcellular location">
    <subcellularLocation>
        <location evidence="1">Nucleus</location>
        <location evidence="1">Nucleolus</location>
    </subcellularLocation>
</comment>
<keyword evidence="10" id="KW-1185">Reference proteome</keyword>
<dbReference type="SUPFAM" id="SSF50978">
    <property type="entry name" value="WD40 repeat-like"/>
    <property type="match status" value="1"/>
</dbReference>
<keyword evidence="3 7" id="KW-0853">WD repeat</keyword>
<keyword evidence="4" id="KW-0677">Repeat</keyword>
<accession>A0A9P8NTV7</accession>
<dbReference type="PROSITE" id="PS50294">
    <property type="entry name" value="WD_REPEATS_REGION"/>
    <property type="match status" value="1"/>
</dbReference>
<evidence type="ECO:0000256" key="2">
    <source>
        <dbReference type="ARBA" id="ARBA00022552"/>
    </source>
</evidence>
<proteinExistence type="inferred from homology"/>
<dbReference type="Pfam" id="PF00400">
    <property type="entry name" value="WD40"/>
    <property type="match status" value="2"/>
</dbReference>
<feature type="region of interest" description="Disordered" evidence="8">
    <location>
        <begin position="48"/>
        <end position="131"/>
    </location>
</feature>
<dbReference type="InterPro" id="IPR015943">
    <property type="entry name" value="WD40/YVTN_repeat-like_dom_sf"/>
</dbReference>
<keyword evidence="2" id="KW-0698">rRNA processing</keyword>
<feature type="compositionally biased region" description="Acidic residues" evidence="8">
    <location>
        <begin position="69"/>
        <end position="109"/>
    </location>
</feature>
<gene>
    <name evidence="9" type="ORF">OGATHE_005582</name>
</gene>
<organism evidence="9 10">
    <name type="scientific">Ogataea polymorpha</name>
    <dbReference type="NCBI Taxonomy" id="460523"/>
    <lineage>
        <taxon>Eukaryota</taxon>
        <taxon>Fungi</taxon>
        <taxon>Dikarya</taxon>
        <taxon>Ascomycota</taxon>
        <taxon>Saccharomycotina</taxon>
        <taxon>Pichiomycetes</taxon>
        <taxon>Pichiales</taxon>
        <taxon>Pichiaceae</taxon>
        <taxon>Ogataea</taxon>
    </lineage>
</organism>
<dbReference type="GO" id="GO:0006364">
    <property type="term" value="P:rRNA processing"/>
    <property type="evidence" value="ECO:0007669"/>
    <property type="project" value="UniProtKB-KW"/>
</dbReference>
<dbReference type="PANTHER" id="PTHR18359">
    <property type="entry name" value="WD-REPEAT PROTEIN-RELATED"/>
    <property type="match status" value="1"/>
</dbReference>
<evidence type="ECO:0000313" key="10">
    <source>
        <dbReference type="Proteomes" id="UP000788993"/>
    </source>
</evidence>
<dbReference type="InterPro" id="IPR045161">
    <property type="entry name" value="Utp18"/>
</dbReference>